<dbReference type="RefSeq" id="WP_125698375.1">
    <property type="nucleotide sequence ID" value="NZ_RFES01000003.1"/>
</dbReference>
<name>A0A429K3X3_9GAMM</name>
<dbReference type="EMBL" id="RFES01000003">
    <property type="protein sequence ID" value="RSO58653.1"/>
    <property type="molecule type" value="Genomic_DNA"/>
</dbReference>
<dbReference type="AlphaFoldDB" id="A0A429K3X3"/>
<gene>
    <name evidence="2" type="ORF">EA756_05475</name>
</gene>
<feature type="domain" description="Conserved hypothetical protein CHP02391" evidence="1">
    <location>
        <begin position="173"/>
        <end position="252"/>
    </location>
</feature>
<dbReference type="Proteomes" id="UP000276905">
    <property type="component" value="Unassembled WGS sequence"/>
</dbReference>
<sequence>MFKTENYYHVEYWGNQGITQTCLMSLCNLIQTHSDLTYALLLTNEQTHAFIIKDENESFYVIRSGFTSGYMGEGPRGLATALTLLKRHEIETEEILVSSKILRKANNSILNDSEIGLLFKEEIIRPIRLHDYIYPFTKEVSETHKSKRYYPLELPYSILDDRIFDLALLFKHDPDSALLKAYKRLEDILRTRTGLNEHSNTLMSKAFNIPSSSLTWNVPNNGENIGRANIFIGTYQAFRNARAHRESNGNYTQMFREFLLINELYLLEAEAIERSTLEQPISN</sequence>
<evidence type="ECO:0000259" key="1">
    <source>
        <dbReference type="Pfam" id="PF09509"/>
    </source>
</evidence>
<comment type="caution">
    <text evidence="2">The sequence shown here is derived from an EMBL/GenBank/DDBJ whole genome shotgun (WGS) entry which is preliminary data.</text>
</comment>
<reference evidence="2 3" key="1">
    <citation type="submission" date="2018-10" db="EMBL/GenBank/DDBJ databases">
        <title>GWAS and RNA-Seq identify cryptic mechanisms of antimicrobial resistance in Acinetobacter baumannii.</title>
        <authorList>
            <person name="Sahl J.W."/>
        </authorList>
    </citation>
    <scope>NUCLEOTIDE SEQUENCE [LARGE SCALE GENOMIC DNA]</scope>
    <source>
        <strain evidence="2 3">TG41018</strain>
    </source>
</reference>
<evidence type="ECO:0000313" key="2">
    <source>
        <dbReference type="EMBL" id="RSO58653.1"/>
    </source>
</evidence>
<evidence type="ECO:0000313" key="3">
    <source>
        <dbReference type="Proteomes" id="UP000276905"/>
    </source>
</evidence>
<protein>
    <submittedName>
        <fullName evidence="2">TIGR02391 family protein</fullName>
    </submittedName>
</protein>
<proteinExistence type="predicted"/>
<accession>A0A429K3X3</accession>
<dbReference type="Pfam" id="PF09509">
    <property type="entry name" value="Hypoth_Ymh"/>
    <property type="match status" value="1"/>
</dbReference>
<dbReference type="InterPro" id="IPR012654">
    <property type="entry name" value="CHP02391"/>
</dbReference>
<organism evidence="2 3">
    <name type="scientific">Acinetobacter lactucae</name>
    <dbReference type="NCBI Taxonomy" id="1785128"/>
    <lineage>
        <taxon>Bacteria</taxon>
        <taxon>Pseudomonadati</taxon>
        <taxon>Pseudomonadota</taxon>
        <taxon>Gammaproteobacteria</taxon>
        <taxon>Moraxellales</taxon>
        <taxon>Moraxellaceae</taxon>
        <taxon>Acinetobacter</taxon>
        <taxon>Acinetobacter calcoaceticus/baumannii complex</taxon>
    </lineage>
</organism>